<evidence type="ECO:0000256" key="5">
    <source>
        <dbReference type="ARBA" id="ARBA00022884"/>
    </source>
</evidence>
<keyword evidence="1" id="KW-1277">Toxin-antitoxin system</keyword>
<evidence type="ECO:0000313" key="7">
    <source>
        <dbReference type="EMBL" id="MFD1588500.1"/>
    </source>
</evidence>
<keyword evidence="5" id="KW-0694">RNA-binding</keyword>
<evidence type="ECO:0000256" key="3">
    <source>
        <dbReference type="ARBA" id="ARBA00022759"/>
    </source>
</evidence>
<protein>
    <submittedName>
        <fullName evidence="7">Type II toxin-antitoxin system HicA family toxin</fullName>
    </submittedName>
</protein>
<evidence type="ECO:0000256" key="4">
    <source>
        <dbReference type="ARBA" id="ARBA00022801"/>
    </source>
</evidence>
<dbReference type="RefSeq" id="WP_247381970.1">
    <property type="nucleotide sequence ID" value="NZ_JALLGV010000013.1"/>
</dbReference>
<dbReference type="Gene3D" id="3.30.920.30">
    <property type="entry name" value="Hypothetical protein"/>
    <property type="match status" value="1"/>
</dbReference>
<keyword evidence="3" id="KW-0255">Endonuclease</keyword>
<dbReference type="SUPFAM" id="SSF54786">
    <property type="entry name" value="YcfA/nrd intein domain"/>
    <property type="match status" value="1"/>
</dbReference>
<dbReference type="EMBL" id="JBHUDJ010000013">
    <property type="protein sequence ID" value="MFD1588500.1"/>
    <property type="molecule type" value="Genomic_DNA"/>
</dbReference>
<dbReference type="GO" id="GO:0003723">
    <property type="term" value="F:RNA binding"/>
    <property type="evidence" value="ECO:0007669"/>
    <property type="project" value="UniProtKB-KW"/>
</dbReference>
<keyword evidence="4" id="KW-0378">Hydrolase</keyword>
<keyword evidence="6" id="KW-0346">Stress response</keyword>
<accession>A0ABD6CE88</accession>
<dbReference type="Pfam" id="PF07927">
    <property type="entry name" value="HicA_toxin"/>
    <property type="match status" value="1"/>
</dbReference>
<reference evidence="7 8" key="1">
    <citation type="journal article" date="2019" name="Int. J. Syst. Evol. Microbiol.">
        <title>The Global Catalogue of Microorganisms (GCM) 10K type strain sequencing project: providing services to taxonomists for standard genome sequencing and annotation.</title>
        <authorList>
            <consortium name="The Broad Institute Genomics Platform"/>
            <consortium name="The Broad Institute Genome Sequencing Center for Infectious Disease"/>
            <person name="Wu L."/>
            <person name="Ma J."/>
        </authorList>
    </citation>
    <scope>NUCLEOTIDE SEQUENCE [LARGE SCALE GENOMIC DNA]</scope>
    <source>
        <strain evidence="7 8">CGMCC 1.12125</strain>
    </source>
</reference>
<dbReference type="InterPro" id="IPR012933">
    <property type="entry name" value="HicA_mRNA_interferase"/>
</dbReference>
<sequence length="85" mass="9889">MVTRDFSGDDVVKVLLNVGGFEWVRTNGSHMILKWYPPEDHEDTEIRTVSVPRHDRIDTGTLRNIAEQAGAEDFDLFCQWIDRNR</sequence>
<name>A0ABD6CE88_9EURY</name>
<dbReference type="GO" id="GO:0004519">
    <property type="term" value="F:endonuclease activity"/>
    <property type="evidence" value="ECO:0007669"/>
    <property type="project" value="UniProtKB-KW"/>
</dbReference>
<evidence type="ECO:0000256" key="1">
    <source>
        <dbReference type="ARBA" id="ARBA00022649"/>
    </source>
</evidence>
<keyword evidence="2" id="KW-0540">Nuclease</keyword>
<dbReference type="InterPro" id="IPR038570">
    <property type="entry name" value="HicA_sf"/>
</dbReference>
<comment type="caution">
    <text evidence="7">The sequence shown here is derived from an EMBL/GenBank/DDBJ whole genome shotgun (WGS) entry which is preliminary data.</text>
</comment>
<dbReference type="GO" id="GO:0016787">
    <property type="term" value="F:hydrolase activity"/>
    <property type="evidence" value="ECO:0007669"/>
    <property type="project" value="UniProtKB-KW"/>
</dbReference>
<evidence type="ECO:0000256" key="6">
    <source>
        <dbReference type="ARBA" id="ARBA00023016"/>
    </source>
</evidence>
<proteinExistence type="predicted"/>
<evidence type="ECO:0000313" key="8">
    <source>
        <dbReference type="Proteomes" id="UP001597119"/>
    </source>
</evidence>
<dbReference type="AlphaFoldDB" id="A0ABD6CE88"/>
<gene>
    <name evidence="7" type="ORF">ACFR9U_16095</name>
</gene>
<evidence type="ECO:0000256" key="2">
    <source>
        <dbReference type="ARBA" id="ARBA00022722"/>
    </source>
</evidence>
<dbReference type="Proteomes" id="UP001597119">
    <property type="component" value="Unassembled WGS sequence"/>
</dbReference>
<keyword evidence="8" id="KW-1185">Reference proteome</keyword>
<organism evidence="7 8">
    <name type="scientific">Halorientalis brevis</name>
    <dbReference type="NCBI Taxonomy" id="1126241"/>
    <lineage>
        <taxon>Archaea</taxon>
        <taxon>Methanobacteriati</taxon>
        <taxon>Methanobacteriota</taxon>
        <taxon>Stenosarchaea group</taxon>
        <taxon>Halobacteria</taxon>
        <taxon>Halobacteriales</taxon>
        <taxon>Haloarculaceae</taxon>
        <taxon>Halorientalis</taxon>
    </lineage>
</organism>